<dbReference type="PANTHER" id="PTHR32552">
    <property type="entry name" value="FERRICHROME IRON RECEPTOR-RELATED"/>
    <property type="match status" value="1"/>
</dbReference>
<reference evidence="15" key="1">
    <citation type="submission" date="2022-10" db="EMBL/GenBank/DDBJ databases">
        <title>Chitiniphilus purpureus sp. nov., a novel chitin-degrading bacterium isolated from crawfish pond sediment.</title>
        <authorList>
            <person name="Li K."/>
        </authorList>
    </citation>
    <scope>NUCLEOTIDE SEQUENCE</scope>
    <source>
        <strain evidence="15">CD1</strain>
    </source>
</reference>
<dbReference type="Gene3D" id="2.170.130.10">
    <property type="entry name" value="TonB-dependent receptor, plug domain"/>
    <property type="match status" value="1"/>
</dbReference>
<dbReference type="InterPro" id="IPR039426">
    <property type="entry name" value="TonB-dep_rcpt-like"/>
</dbReference>
<dbReference type="Proteomes" id="UP001061302">
    <property type="component" value="Chromosome"/>
</dbReference>
<evidence type="ECO:0000256" key="5">
    <source>
        <dbReference type="ARBA" id="ARBA00022692"/>
    </source>
</evidence>
<dbReference type="CDD" id="cd01347">
    <property type="entry name" value="ligand_gated_channel"/>
    <property type="match status" value="1"/>
</dbReference>
<evidence type="ECO:0000313" key="16">
    <source>
        <dbReference type="Proteomes" id="UP001061302"/>
    </source>
</evidence>
<proteinExistence type="inferred from homology"/>
<keyword evidence="12" id="KW-0732">Signal</keyword>
<keyword evidence="8 15" id="KW-0675">Receptor</keyword>
<dbReference type="PANTHER" id="PTHR32552:SF82">
    <property type="entry name" value="FCUA PROTEIN"/>
    <property type="match status" value="1"/>
</dbReference>
<evidence type="ECO:0000256" key="8">
    <source>
        <dbReference type="ARBA" id="ARBA00023170"/>
    </source>
</evidence>
<dbReference type="Pfam" id="PF00593">
    <property type="entry name" value="TonB_dep_Rec_b-barrel"/>
    <property type="match status" value="1"/>
</dbReference>
<dbReference type="InterPro" id="IPR010105">
    <property type="entry name" value="TonB_sidphr_rcpt"/>
</dbReference>
<evidence type="ECO:0000256" key="6">
    <source>
        <dbReference type="ARBA" id="ARBA00023077"/>
    </source>
</evidence>
<name>A0ABY6DMS4_9NEIS</name>
<dbReference type="InterPro" id="IPR012910">
    <property type="entry name" value="Plug_dom"/>
</dbReference>
<comment type="similarity">
    <text evidence="2 10 11">Belongs to the TonB-dependent receptor family.</text>
</comment>
<evidence type="ECO:0000256" key="12">
    <source>
        <dbReference type="SAM" id="SignalP"/>
    </source>
</evidence>
<keyword evidence="9 10" id="KW-0998">Cell outer membrane</keyword>
<evidence type="ECO:0000259" key="13">
    <source>
        <dbReference type="Pfam" id="PF00593"/>
    </source>
</evidence>
<keyword evidence="16" id="KW-1185">Reference proteome</keyword>
<comment type="subcellular location">
    <subcellularLocation>
        <location evidence="1 10">Cell outer membrane</location>
        <topology evidence="1 10">Multi-pass membrane protein</topology>
    </subcellularLocation>
</comment>
<feature type="domain" description="TonB-dependent receptor plug" evidence="14">
    <location>
        <begin position="84"/>
        <end position="181"/>
    </location>
</feature>
<dbReference type="InterPro" id="IPR037066">
    <property type="entry name" value="Plug_dom_sf"/>
</dbReference>
<gene>
    <name evidence="15" type="ORF">N8I74_00410</name>
</gene>
<evidence type="ECO:0000259" key="14">
    <source>
        <dbReference type="Pfam" id="PF07715"/>
    </source>
</evidence>
<evidence type="ECO:0000313" key="15">
    <source>
        <dbReference type="EMBL" id="UXY15513.1"/>
    </source>
</evidence>
<evidence type="ECO:0000256" key="4">
    <source>
        <dbReference type="ARBA" id="ARBA00022452"/>
    </source>
</evidence>
<organism evidence="15 16">
    <name type="scientific">Chitiniphilus purpureus</name>
    <dbReference type="NCBI Taxonomy" id="2981137"/>
    <lineage>
        <taxon>Bacteria</taxon>
        <taxon>Pseudomonadati</taxon>
        <taxon>Pseudomonadota</taxon>
        <taxon>Betaproteobacteria</taxon>
        <taxon>Neisseriales</taxon>
        <taxon>Chitinibacteraceae</taxon>
        <taxon>Chitiniphilus</taxon>
    </lineage>
</organism>
<dbReference type="RefSeq" id="WP_263124924.1">
    <property type="nucleotide sequence ID" value="NZ_CP106753.1"/>
</dbReference>
<dbReference type="PROSITE" id="PS52016">
    <property type="entry name" value="TONB_DEPENDENT_REC_3"/>
    <property type="match status" value="1"/>
</dbReference>
<protein>
    <submittedName>
        <fullName evidence="15">TonB-dependent siderophore receptor</fullName>
    </submittedName>
</protein>
<evidence type="ECO:0000256" key="11">
    <source>
        <dbReference type="RuleBase" id="RU003357"/>
    </source>
</evidence>
<evidence type="ECO:0000256" key="3">
    <source>
        <dbReference type="ARBA" id="ARBA00022448"/>
    </source>
</evidence>
<feature type="signal peptide" evidence="12">
    <location>
        <begin position="1"/>
        <end position="38"/>
    </location>
</feature>
<evidence type="ECO:0000256" key="2">
    <source>
        <dbReference type="ARBA" id="ARBA00009810"/>
    </source>
</evidence>
<dbReference type="Pfam" id="PF07715">
    <property type="entry name" value="Plug"/>
    <property type="match status" value="1"/>
</dbReference>
<dbReference type="SUPFAM" id="SSF56935">
    <property type="entry name" value="Porins"/>
    <property type="match status" value="1"/>
</dbReference>
<dbReference type="InterPro" id="IPR000531">
    <property type="entry name" value="Beta-barrel_TonB"/>
</dbReference>
<evidence type="ECO:0000256" key="9">
    <source>
        <dbReference type="ARBA" id="ARBA00023237"/>
    </source>
</evidence>
<keyword evidence="4 10" id="KW-1134">Transmembrane beta strand</keyword>
<evidence type="ECO:0000256" key="7">
    <source>
        <dbReference type="ARBA" id="ARBA00023136"/>
    </source>
</evidence>
<sequence>MKPSNLTAHAPLSQPTPLARAVHTALLGIALSATAAHAEEPTAAPTGETTLPTVVVKAAAEGSAANGYRVARSALAGSGEQALVDTPFSIKVLPAELLADQKIDSIAGLDRLDASVTSATANPGWYSSPAIRGFALDNASNFRYNGLMVVNQQATGLENKERVELLKGLSALQSGFAAPGGLINYVTKRPDAQPVNDLNLSVNEYGNYKTHADVSRRSEDGRFGVRVNAAYEDERSYVREVDGKRRFVALALDGRVTDNTVLQLDVEHERRNQHGQPSLDQDVNGDLPRDFDPRTFLGQSWARYPTEFTLISGKLEHFVNEQWSVALDANWMRLTRDQNQIWSIGNLQPNGDGDVFLYYAPDQKREPVNGRATLQGRFETGGIGHELTLGASVHRHKLYWGDSFWGGIGSTNIHQPTQLANPEPAVAGSGLAQRTREEGLFFNDVLSFGQNWKLHLGGRYAQREQTGYNTNTGAVTSHYEKDVFSPNIALVYKPLAHVSTYVSYVEGLEQGGIAPANTTNANEQMAPLTSEQWEAGVKAELGAGLTAELALFRIDKPAEYTRINDNGSRTFVQDGLRRHQGVELSLAGNVAREWTVFASAMLLDAELKDTGNPNTQGKRPADTPRQRASLIAQYSPQALAGWAFMGSWTHTGERPVNNANTGQSAAAYNVFGLGARYDTRFGTVPATLRVNVDNLFDKRYWADADDVIAGAPRTVSASLGLKF</sequence>
<dbReference type="EMBL" id="CP106753">
    <property type="protein sequence ID" value="UXY15513.1"/>
    <property type="molecule type" value="Genomic_DNA"/>
</dbReference>
<keyword evidence="5 10" id="KW-0812">Transmembrane</keyword>
<dbReference type="NCBIfam" id="TIGR01783">
    <property type="entry name" value="TonB-siderophor"/>
    <property type="match status" value="1"/>
</dbReference>
<evidence type="ECO:0000256" key="1">
    <source>
        <dbReference type="ARBA" id="ARBA00004571"/>
    </source>
</evidence>
<feature type="chain" id="PRO_5046289422" evidence="12">
    <location>
        <begin position="39"/>
        <end position="723"/>
    </location>
</feature>
<keyword evidence="6 11" id="KW-0798">TonB box</keyword>
<keyword evidence="7 10" id="KW-0472">Membrane</keyword>
<keyword evidence="3 10" id="KW-0813">Transport</keyword>
<evidence type="ECO:0000256" key="10">
    <source>
        <dbReference type="PROSITE-ProRule" id="PRU01360"/>
    </source>
</evidence>
<accession>A0ABY6DMS4</accession>
<dbReference type="InterPro" id="IPR036942">
    <property type="entry name" value="Beta-barrel_TonB_sf"/>
</dbReference>
<feature type="domain" description="TonB-dependent receptor-like beta-barrel" evidence="13">
    <location>
        <begin position="256"/>
        <end position="695"/>
    </location>
</feature>
<dbReference type="Gene3D" id="2.40.170.20">
    <property type="entry name" value="TonB-dependent receptor, beta-barrel domain"/>
    <property type="match status" value="1"/>
</dbReference>